<dbReference type="AlphaFoldDB" id="A0AAQ4ECZ0"/>
<reference evidence="2 3" key="1">
    <citation type="journal article" date="2023" name="Arcadia Sci">
        <title>De novo assembly of a long-read Amblyomma americanum tick genome.</title>
        <authorList>
            <person name="Chou S."/>
            <person name="Poskanzer K.E."/>
            <person name="Rollins M."/>
            <person name="Thuy-Boun P.S."/>
        </authorList>
    </citation>
    <scope>NUCLEOTIDE SEQUENCE [LARGE SCALE GENOMIC DNA]</scope>
    <source>
        <strain evidence="2">F_SG_1</strain>
        <tissue evidence="2">Salivary glands</tissue>
    </source>
</reference>
<feature type="signal peptide" evidence="1">
    <location>
        <begin position="1"/>
        <end position="18"/>
    </location>
</feature>
<feature type="chain" id="PRO_5042926306" description="Secreted protein" evidence="1">
    <location>
        <begin position="19"/>
        <end position="110"/>
    </location>
</feature>
<proteinExistence type="predicted"/>
<organism evidence="2 3">
    <name type="scientific">Amblyomma americanum</name>
    <name type="common">Lone star tick</name>
    <dbReference type="NCBI Taxonomy" id="6943"/>
    <lineage>
        <taxon>Eukaryota</taxon>
        <taxon>Metazoa</taxon>
        <taxon>Ecdysozoa</taxon>
        <taxon>Arthropoda</taxon>
        <taxon>Chelicerata</taxon>
        <taxon>Arachnida</taxon>
        <taxon>Acari</taxon>
        <taxon>Parasitiformes</taxon>
        <taxon>Ixodida</taxon>
        <taxon>Ixodoidea</taxon>
        <taxon>Ixodidae</taxon>
        <taxon>Amblyomminae</taxon>
        <taxon>Amblyomma</taxon>
    </lineage>
</organism>
<evidence type="ECO:0000256" key="1">
    <source>
        <dbReference type="SAM" id="SignalP"/>
    </source>
</evidence>
<evidence type="ECO:0008006" key="4">
    <source>
        <dbReference type="Google" id="ProtNLM"/>
    </source>
</evidence>
<dbReference type="EMBL" id="JARKHS020018240">
    <property type="protein sequence ID" value="KAK8772492.1"/>
    <property type="molecule type" value="Genomic_DNA"/>
</dbReference>
<evidence type="ECO:0000313" key="2">
    <source>
        <dbReference type="EMBL" id="KAK8772492.1"/>
    </source>
</evidence>
<keyword evidence="3" id="KW-1185">Reference proteome</keyword>
<accession>A0AAQ4ECZ0</accession>
<evidence type="ECO:0000313" key="3">
    <source>
        <dbReference type="Proteomes" id="UP001321473"/>
    </source>
</evidence>
<protein>
    <recommendedName>
        <fullName evidence="4">Secreted protein</fullName>
    </recommendedName>
</protein>
<sequence>MWNYVFLCLLFLFRLIGGLDREEYEIGVGIADITGPAAEIGMVSAASDVVFGVASSFRKAPRKQRAVLASRKPHPPAPRTRSTSVYLRALPMGGSIVGSCAQSHARRPLS</sequence>
<comment type="caution">
    <text evidence="2">The sequence shown here is derived from an EMBL/GenBank/DDBJ whole genome shotgun (WGS) entry which is preliminary data.</text>
</comment>
<name>A0AAQ4ECZ0_AMBAM</name>
<gene>
    <name evidence="2" type="ORF">V5799_024265</name>
</gene>
<keyword evidence="1" id="KW-0732">Signal</keyword>
<dbReference type="Proteomes" id="UP001321473">
    <property type="component" value="Unassembled WGS sequence"/>
</dbReference>